<dbReference type="Gene3D" id="1.20.1070.10">
    <property type="entry name" value="Rhodopsin 7-helix transmembrane proteins"/>
    <property type="match status" value="1"/>
</dbReference>
<evidence type="ECO:0008006" key="5">
    <source>
        <dbReference type="Google" id="ProtNLM"/>
    </source>
</evidence>
<dbReference type="OrthoDB" id="26203at2759"/>
<dbReference type="GeneID" id="19900872"/>
<dbReference type="STRING" id="1168221.R7YQX9"/>
<protein>
    <recommendedName>
        <fullName evidence="5">G-protein coupled receptors family 2 profile 2 domain-containing protein</fullName>
    </recommendedName>
</protein>
<dbReference type="InterPro" id="IPR053247">
    <property type="entry name" value="GPCR_GPR1/git3-like"/>
</dbReference>
<feature type="transmembrane region" description="Helical" evidence="2">
    <location>
        <begin position="74"/>
        <end position="94"/>
    </location>
</feature>
<evidence type="ECO:0000256" key="1">
    <source>
        <dbReference type="SAM" id="MobiDB-lite"/>
    </source>
</evidence>
<gene>
    <name evidence="3" type="ORF">W97_03561</name>
</gene>
<feature type="transmembrane region" description="Helical" evidence="2">
    <location>
        <begin position="227"/>
        <end position="253"/>
    </location>
</feature>
<evidence type="ECO:0000313" key="3">
    <source>
        <dbReference type="EMBL" id="EON64330.1"/>
    </source>
</evidence>
<feature type="region of interest" description="Disordered" evidence="1">
    <location>
        <begin position="518"/>
        <end position="546"/>
    </location>
</feature>
<keyword evidence="2" id="KW-0472">Membrane</keyword>
<feature type="transmembrane region" description="Helical" evidence="2">
    <location>
        <begin position="297"/>
        <end position="320"/>
    </location>
</feature>
<dbReference type="PANTHER" id="PTHR42058:SF1">
    <property type="entry name" value="G-PROTEIN COUPLED RECEPTORS FAMILY 2 PROFILE 2 DOMAIN-CONTAINING PROTEIN"/>
    <property type="match status" value="1"/>
</dbReference>
<name>R7YQX9_CONA1</name>
<keyword evidence="4" id="KW-1185">Reference proteome</keyword>
<sequence>MPRAAPTNSSIASLRGYCPAPFLDESNFQQADGFVAGRFCQSVLADLTCCLPCPATDWLYPQSFWTWTRIAEGVNAAGFVLSGLLLISWLILPVEATRRHYLSVCLVIGIMSMALGFVVPLAVRPEQCFDEITPHDMYSSMTCAWSGAFLIAGGLAVDVWIFIRALSMHLQICWDVVPGRKFFYAAQVLGWGVTAALFTATVTFTGFSMRFGDACHVNSAHSMKDFWGPLLGIAAASTLTQLATFAYCIHVYLKNMWSEDKTDTNSSCGLPSYTSSVNAQSARAVYRRVKKVILLQWRGIAIVICILVDVVFFSTVFVYLDNMEHAVLKDPEMLQSWLLCLVASPDDRAKCYHLGQEFLINQPTVVAVLLMLSVSYPITIILIHGLTGVIRFKMAGIQAFLLLGRRSMFTAWIKYIRTKLDRKREFVSLDARRCSADARAYELLKLGTKPTVIRSPGTDITSPADTYASPIGGGRSGTPDYFAKDVHRHYRSPVMSFSSPTTPNQMALRTDYWDPRSTRARGGLGLHPPASEDSSPVSPEGLKHKL</sequence>
<accession>R7YQX9</accession>
<feature type="transmembrane region" description="Helical" evidence="2">
    <location>
        <begin position="184"/>
        <end position="207"/>
    </location>
</feature>
<dbReference type="Proteomes" id="UP000016924">
    <property type="component" value="Unassembled WGS sequence"/>
</dbReference>
<dbReference type="EMBL" id="JH767567">
    <property type="protein sequence ID" value="EON64330.1"/>
    <property type="molecule type" value="Genomic_DNA"/>
</dbReference>
<reference evidence="4" key="1">
    <citation type="submission" date="2012-06" db="EMBL/GenBank/DDBJ databases">
        <title>The genome sequence of Coniosporium apollinis CBS 100218.</title>
        <authorList>
            <consortium name="The Broad Institute Genome Sequencing Platform"/>
            <person name="Cuomo C."/>
            <person name="Gorbushina A."/>
            <person name="Noack S."/>
            <person name="Walker B."/>
            <person name="Young S.K."/>
            <person name="Zeng Q."/>
            <person name="Gargeya S."/>
            <person name="Fitzgerald M."/>
            <person name="Haas B."/>
            <person name="Abouelleil A."/>
            <person name="Alvarado L."/>
            <person name="Arachchi H.M."/>
            <person name="Berlin A.M."/>
            <person name="Chapman S.B."/>
            <person name="Goldberg J."/>
            <person name="Griggs A."/>
            <person name="Gujja S."/>
            <person name="Hansen M."/>
            <person name="Howarth C."/>
            <person name="Imamovic A."/>
            <person name="Larimer J."/>
            <person name="McCowan C."/>
            <person name="Montmayeur A."/>
            <person name="Murphy C."/>
            <person name="Neiman D."/>
            <person name="Pearson M."/>
            <person name="Priest M."/>
            <person name="Roberts A."/>
            <person name="Saif S."/>
            <person name="Shea T."/>
            <person name="Sisk P."/>
            <person name="Sykes S."/>
            <person name="Wortman J."/>
            <person name="Nusbaum C."/>
            <person name="Birren B."/>
        </authorList>
    </citation>
    <scope>NUCLEOTIDE SEQUENCE [LARGE SCALE GENOMIC DNA]</scope>
    <source>
        <strain evidence="4">CBS 100218</strain>
    </source>
</reference>
<keyword evidence="2" id="KW-1133">Transmembrane helix</keyword>
<dbReference type="PANTHER" id="PTHR42058">
    <property type="entry name" value="G_PROTEIN_RECEP_F2_4 DOMAIN-CONTAINING PROTEIN"/>
    <property type="match status" value="1"/>
</dbReference>
<dbReference type="RefSeq" id="XP_007779647.1">
    <property type="nucleotide sequence ID" value="XM_007781457.1"/>
</dbReference>
<dbReference type="OMA" id="LGPKFMW"/>
<feature type="transmembrane region" description="Helical" evidence="2">
    <location>
        <begin position="365"/>
        <end position="386"/>
    </location>
</feature>
<dbReference type="eggNOG" id="ENOG502RY0W">
    <property type="taxonomic scope" value="Eukaryota"/>
</dbReference>
<dbReference type="HOGENOM" id="CLU_026939_1_0_1"/>
<feature type="transmembrane region" description="Helical" evidence="2">
    <location>
        <begin position="101"/>
        <end position="123"/>
    </location>
</feature>
<keyword evidence="2" id="KW-0812">Transmembrane</keyword>
<proteinExistence type="predicted"/>
<dbReference type="AlphaFoldDB" id="R7YQX9"/>
<organism evidence="3 4">
    <name type="scientific">Coniosporium apollinis (strain CBS 100218)</name>
    <name type="common">Rock-inhabiting black yeast</name>
    <dbReference type="NCBI Taxonomy" id="1168221"/>
    <lineage>
        <taxon>Eukaryota</taxon>
        <taxon>Fungi</taxon>
        <taxon>Dikarya</taxon>
        <taxon>Ascomycota</taxon>
        <taxon>Pezizomycotina</taxon>
        <taxon>Dothideomycetes</taxon>
        <taxon>Dothideomycetes incertae sedis</taxon>
        <taxon>Coniosporium</taxon>
    </lineage>
</organism>
<evidence type="ECO:0000256" key="2">
    <source>
        <dbReference type="SAM" id="Phobius"/>
    </source>
</evidence>
<feature type="transmembrane region" description="Helical" evidence="2">
    <location>
        <begin position="143"/>
        <end position="163"/>
    </location>
</feature>
<evidence type="ECO:0000313" key="4">
    <source>
        <dbReference type="Proteomes" id="UP000016924"/>
    </source>
</evidence>